<dbReference type="Gene3D" id="1.10.510.10">
    <property type="entry name" value="Transferase(Phosphotransferase) domain 1"/>
    <property type="match status" value="1"/>
</dbReference>
<dbReference type="Pfam" id="PF00069">
    <property type="entry name" value="Pkinase"/>
    <property type="match status" value="1"/>
</dbReference>
<dbReference type="Pfam" id="PF12796">
    <property type="entry name" value="Ank_2"/>
    <property type="match status" value="1"/>
</dbReference>
<reference evidence="2 3" key="1">
    <citation type="submission" date="2019-05" db="EMBL/GenBank/DDBJ databases">
        <title>The compact genome of Giardia muris reveals important steps in the evolution of intestinal protozoan parasites.</title>
        <authorList>
            <person name="Xu F."/>
            <person name="Jimenez-Gonzalez A."/>
            <person name="Einarsson E."/>
            <person name="Astvaldsson A."/>
            <person name="Peirasmaki D."/>
            <person name="Eckmann L."/>
            <person name="Andersson J.O."/>
            <person name="Svard S.G."/>
            <person name="Jerlstrom-Hultqvist J."/>
        </authorList>
    </citation>
    <scope>NUCLEOTIDE SEQUENCE [LARGE SCALE GENOMIC DNA]</scope>
    <source>
        <strain evidence="2 3">Roberts-Thomson</strain>
    </source>
</reference>
<keyword evidence="3" id="KW-1185">Reference proteome</keyword>
<dbReference type="AlphaFoldDB" id="A0A4Z1SQR9"/>
<dbReference type="PANTHER" id="PTHR24361:SF613">
    <property type="entry name" value="NUCLEAR RECEPTOR-BINDING PROTEIN-RELATED"/>
    <property type="match status" value="1"/>
</dbReference>
<accession>A0A4Z1SQR9</accession>
<evidence type="ECO:0000259" key="1">
    <source>
        <dbReference type="PROSITE" id="PS50011"/>
    </source>
</evidence>
<dbReference type="GO" id="GO:0004674">
    <property type="term" value="F:protein serine/threonine kinase activity"/>
    <property type="evidence" value="ECO:0007669"/>
    <property type="project" value="TreeGrafter"/>
</dbReference>
<dbReference type="SUPFAM" id="SSF48403">
    <property type="entry name" value="Ankyrin repeat"/>
    <property type="match status" value="1"/>
</dbReference>
<gene>
    <name evidence="2" type="ORF">GMRT_15262</name>
</gene>
<dbReference type="InterPro" id="IPR036770">
    <property type="entry name" value="Ankyrin_rpt-contain_sf"/>
</dbReference>
<dbReference type="InterPro" id="IPR053235">
    <property type="entry name" value="Ser_Thr_kinase"/>
</dbReference>
<evidence type="ECO:0000313" key="2">
    <source>
        <dbReference type="EMBL" id="TNJ28186.1"/>
    </source>
</evidence>
<dbReference type="Gene3D" id="1.25.40.20">
    <property type="entry name" value="Ankyrin repeat-containing domain"/>
    <property type="match status" value="1"/>
</dbReference>
<keyword evidence="2" id="KW-0808">Transferase</keyword>
<dbReference type="SMART" id="SM00220">
    <property type="entry name" value="S_TKc"/>
    <property type="match status" value="1"/>
</dbReference>
<proteinExistence type="predicted"/>
<dbReference type="OrthoDB" id="347657at2759"/>
<dbReference type="InterPro" id="IPR002110">
    <property type="entry name" value="Ankyrin_rpt"/>
</dbReference>
<keyword evidence="2" id="KW-0418">Kinase</keyword>
<protein>
    <submittedName>
        <fullName evidence="2">Kinase, NEK</fullName>
    </submittedName>
</protein>
<dbReference type="InterPro" id="IPR000719">
    <property type="entry name" value="Prot_kinase_dom"/>
</dbReference>
<organism evidence="2 3">
    <name type="scientific">Giardia muris</name>
    <dbReference type="NCBI Taxonomy" id="5742"/>
    <lineage>
        <taxon>Eukaryota</taxon>
        <taxon>Metamonada</taxon>
        <taxon>Diplomonadida</taxon>
        <taxon>Hexamitidae</taxon>
        <taxon>Giardiinae</taxon>
        <taxon>Giardia</taxon>
    </lineage>
</organism>
<comment type="caution">
    <text evidence="2">The sequence shown here is derived from an EMBL/GenBank/DDBJ whole genome shotgun (WGS) entry which is preliminary data.</text>
</comment>
<dbReference type="GO" id="GO:0005524">
    <property type="term" value="F:ATP binding"/>
    <property type="evidence" value="ECO:0007669"/>
    <property type="project" value="InterPro"/>
</dbReference>
<sequence>MSENALIDAARRGDADAVRAHINLLYGRDENGWTALMHAVKGGYFGCAKYLLDESKCENRAGETAADIAELELAVQTDLAVRARYAKCLRLLQITPVPSPTASPSSQPSPFTIPSRNTGETIGYPSLDARFIIRKILSRSHVSTTFCVSSMAGKDFVIKKLHYSGIRPELIKAIDIQKRLLPELQTKEIIEYLEIIDDKPGYTIFFVMPYYQNTLKQEIHKRRAAKESFSDKEVQMIIRDVSGALMTLHSKGIIHRNVQTKNILLNKDGRCVLSGLSYCVSLDDEWPTLPSPCAALERAPEIVVCRPYDARVDIWSLGVIAYELCTFRYPFESQTDLILHPPSPIEGRSEEVCTLVNSLLEKDILSRPDANTIYIAAEE</sequence>
<dbReference type="SUPFAM" id="SSF56112">
    <property type="entry name" value="Protein kinase-like (PK-like)"/>
    <property type="match status" value="1"/>
</dbReference>
<dbReference type="CDD" id="cd00180">
    <property type="entry name" value="PKc"/>
    <property type="match status" value="1"/>
</dbReference>
<dbReference type="Proteomes" id="UP000315496">
    <property type="component" value="Chromosome 2"/>
</dbReference>
<dbReference type="PANTHER" id="PTHR24361">
    <property type="entry name" value="MITOGEN-ACTIVATED KINASE KINASE KINASE"/>
    <property type="match status" value="1"/>
</dbReference>
<dbReference type="PROSITE" id="PS50011">
    <property type="entry name" value="PROTEIN_KINASE_DOM"/>
    <property type="match status" value="1"/>
</dbReference>
<dbReference type="InterPro" id="IPR011009">
    <property type="entry name" value="Kinase-like_dom_sf"/>
</dbReference>
<feature type="domain" description="Protein kinase" evidence="1">
    <location>
        <begin position="131"/>
        <end position="379"/>
    </location>
</feature>
<dbReference type="GO" id="GO:0005737">
    <property type="term" value="C:cytoplasm"/>
    <property type="evidence" value="ECO:0007669"/>
    <property type="project" value="TreeGrafter"/>
</dbReference>
<name>A0A4Z1SQR9_GIAMU</name>
<evidence type="ECO:0000313" key="3">
    <source>
        <dbReference type="Proteomes" id="UP000315496"/>
    </source>
</evidence>
<dbReference type="VEuPathDB" id="GiardiaDB:GMRT_15262"/>
<dbReference type="EMBL" id="VDLU01000002">
    <property type="protein sequence ID" value="TNJ28186.1"/>
    <property type="molecule type" value="Genomic_DNA"/>
</dbReference>